<organism evidence="2">
    <name type="scientific">Opuntia streptacantha</name>
    <name type="common">Prickly pear cactus</name>
    <name type="synonym">Opuntia cardona</name>
    <dbReference type="NCBI Taxonomy" id="393608"/>
    <lineage>
        <taxon>Eukaryota</taxon>
        <taxon>Viridiplantae</taxon>
        <taxon>Streptophyta</taxon>
        <taxon>Embryophyta</taxon>
        <taxon>Tracheophyta</taxon>
        <taxon>Spermatophyta</taxon>
        <taxon>Magnoliopsida</taxon>
        <taxon>eudicotyledons</taxon>
        <taxon>Gunneridae</taxon>
        <taxon>Pentapetalae</taxon>
        <taxon>Caryophyllales</taxon>
        <taxon>Cactineae</taxon>
        <taxon>Cactaceae</taxon>
        <taxon>Opuntioideae</taxon>
        <taxon>Opuntia</taxon>
    </lineage>
</organism>
<dbReference type="Gene3D" id="1.20.1050.10">
    <property type="match status" value="1"/>
</dbReference>
<dbReference type="AlphaFoldDB" id="A0A7C8YBU5"/>
<dbReference type="PANTHER" id="PTHR44750">
    <property type="entry name" value="GLUTATHIONE S-TRANSFERASE T1-RELATED"/>
    <property type="match status" value="1"/>
</dbReference>
<dbReference type="SUPFAM" id="SSF47616">
    <property type="entry name" value="GST C-terminal domain-like"/>
    <property type="match status" value="1"/>
</dbReference>
<evidence type="ECO:0000259" key="1">
    <source>
        <dbReference type="PROSITE" id="PS50405"/>
    </source>
</evidence>
<feature type="domain" description="GST C-terminal" evidence="1">
    <location>
        <begin position="1"/>
        <end position="146"/>
    </location>
</feature>
<name>A0A7C8YBU5_OPUST</name>
<proteinExistence type="predicted"/>
<dbReference type="PANTHER" id="PTHR44750:SF1">
    <property type="entry name" value="GLUTATHIONE S-TRANSFERASE T1-RELATED"/>
    <property type="match status" value="1"/>
</dbReference>
<dbReference type="InterPro" id="IPR004046">
    <property type="entry name" value="GST_C"/>
</dbReference>
<evidence type="ECO:0000313" key="2">
    <source>
        <dbReference type="EMBL" id="MBA4614514.1"/>
    </source>
</evidence>
<reference evidence="2" key="1">
    <citation type="journal article" date="2013" name="J. Plant Res.">
        <title>Effect of fungi and light on seed germination of three Opuntia species from semiarid lands of central Mexico.</title>
        <authorList>
            <person name="Delgado-Sanchez P."/>
            <person name="Jimenez-Bremont J.F."/>
            <person name="Guerrero-Gonzalez Mde L."/>
            <person name="Flores J."/>
        </authorList>
    </citation>
    <scope>NUCLEOTIDE SEQUENCE</scope>
    <source>
        <tissue evidence="2">Cladode</tissue>
    </source>
</reference>
<dbReference type="InterPro" id="IPR010987">
    <property type="entry name" value="Glutathione-S-Trfase_C-like"/>
</dbReference>
<dbReference type="EMBL" id="GISG01002644">
    <property type="protein sequence ID" value="MBA4614514.1"/>
    <property type="molecule type" value="Transcribed_RNA"/>
</dbReference>
<dbReference type="Pfam" id="PF14497">
    <property type="entry name" value="GST_C_3"/>
    <property type="match status" value="1"/>
</dbReference>
<sequence length="155" mass="17675">MLFCPITNNRSLNQPLTIELSCVYCVHSFSVGYLLNTILAPARGLTMNPHSAIECEKILSSALSILESFWLKDSQKFLLGYDQPTIADLSAVCELMQFEVLDEEEKNKIFAPYGKIQQWIERIKAATRPHFDEVHQHLLFEDRPRFREAAGKSAS</sequence>
<protein>
    <recommendedName>
        <fullName evidence="1">GST C-terminal domain-containing protein</fullName>
    </recommendedName>
</protein>
<dbReference type="InterPro" id="IPR043377">
    <property type="entry name" value="GSTT1/2/3"/>
</dbReference>
<accession>A0A7C8YBU5</accession>
<dbReference type="InterPro" id="IPR036282">
    <property type="entry name" value="Glutathione-S-Trfase_C_sf"/>
</dbReference>
<dbReference type="PROSITE" id="PS50405">
    <property type="entry name" value="GST_CTER"/>
    <property type="match status" value="1"/>
</dbReference>
<reference evidence="2" key="2">
    <citation type="submission" date="2020-07" db="EMBL/GenBank/DDBJ databases">
        <authorList>
            <person name="Vera ALvarez R."/>
            <person name="Arias-Moreno D.M."/>
            <person name="Jimenez-Jacinto V."/>
            <person name="Jimenez-Bremont J.F."/>
            <person name="Swaminathan K."/>
            <person name="Moose S.P."/>
            <person name="Guerrero-Gonzalez M.L."/>
            <person name="Marino-Ramirez L."/>
            <person name="Landsman D."/>
            <person name="Rodriguez-Kessler M."/>
            <person name="Delgado-Sanchez P."/>
        </authorList>
    </citation>
    <scope>NUCLEOTIDE SEQUENCE</scope>
    <source>
        <tissue evidence="2">Cladode</tissue>
    </source>
</reference>